<keyword evidence="3" id="KW-1185">Reference proteome</keyword>
<protein>
    <recommendedName>
        <fullName evidence="1">Tf2-1-like SH3-like domain-containing protein</fullName>
    </recommendedName>
</protein>
<feature type="domain" description="Tf2-1-like SH3-like" evidence="1">
    <location>
        <begin position="17"/>
        <end position="77"/>
    </location>
</feature>
<dbReference type="InterPro" id="IPR016197">
    <property type="entry name" value="Chromo-like_dom_sf"/>
</dbReference>
<dbReference type="Pfam" id="PF24626">
    <property type="entry name" value="SH3_Tf2-1"/>
    <property type="match status" value="1"/>
</dbReference>
<comment type="caution">
    <text evidence="2">The sequence shown here is derived from an EMBL/GenBank/DDBJ whole genome shotgun (WGS) entry which is preliminary data.</text>
</comment>
<name>A0A9W7IFN0_HIBTR</name>
<gene>
    <name evidence="2" type="ORF">HRI_003040800</name>
</gene>
<dbReference type="EMBL" id="BSYR01000025">
    <property type="protein sequence ID" value="GMI93715.1"/>
    <property type="molecule type" value="Genomic_DNA"/>
</dbReference>
<evidence type="ECO:0000313" key="3">
    <source>
        <dbReference type="Proteomes" id="UP001165190"/>
    </source>
</evidence>
<dbReference type="InterPro" id="IPR056924">
    <property type="entry name" value="SH3_Tf2-1"/>
</dbReference>
<sequence>MKIQADKKRKDREFQVGDLVFLKLQPYRHQTVVSRSCQKLSPKWFGPYEVISKVAYKLQLPLGSQVHPVFHVSQLKKRVGSDRVQSELPVVDPDGSISKEPCRILDRRLGRRDNRAVTEVLVEWFNPFPEDSTWEVLHVLKQRYPQFDT</sequence>
<evidence type="ECO:0000313" key="2">
    <source>
        <dbReference type="EMBL" id="GMI93715.1"/>
    </source>
</evidence>
<dbReference type="AlphaFoldDB" id="A0A9W7IFN0"/>
<dbReference type="PANTHER" id="PTHR46148">
    <property type="entry name" value="CHROMO DOMAIN-CONTAINING PROTEIN"/>
    <property type="match status" value="1"/>
</dbReference>
<organism evidence="2 3">
    <name type="scientific">Hibiscus trionum</name>
    <name type="common">Flower of an hour</name>
    <dbReference type="NCBI Taxonomy" id="183268"/>
    <lineage>
        <taxon>Eukaryota</taxon>
        <taxon>Viridiplantae</taxon>
        <taxon>Streptophyta</taxon>
        <taxon>Embryophyta</taxon>
        <taxon>Tracheophyta</taxon>
        <taxon>Spermatophyta</taxon>
        <taxon>Magnoliopsida</taxon>
        <taxon>eudicotyledons</taxon>
        <taxon>Gunneridae</taxon>
        <taxon>Pentapetalae</taxon>
        <taxon>rosids</taxon>
        <taxon>malvids</taxon>
        <taxon>Malvales</taxon>
        <taxon>Malvaceae</taxon>
        <taxon>Malvoideae</taxon>
        <taxon>Hibiscus</taxon>
    </lineage>
</organism>
<accession>A0A9W7IFN0</accession>
<dbReference type="PANTHER" id="PTHR46148:SF52">
    <property type="entry name" value="OS04G0603800 PROTEIN"/>
    <property type="match status" value="1"/>
</dbReference>
<dbReference type="OrthoDB" id="5554229at2759"/>
<proteinExistence type="predicted"/>
<dbReference type="Proteomes" id="UP001165190">
    <property type="component" value="Unassembled WGS sequence"/>
</dbReference>
<reference evidence="2" key="1">
    <citation type="submission" date="2023-05" db="EMBL/GenBank/DDBJ databases">
        <title>Genome and transcriptome analyses reveal genes involved in the formation of fine ridges on petal epidermal cells in Hibiscus trionum.</title>
        <authorList>
            <person name="Koshimizu S."/>
            <person name="Masuda S."/>
            <person name="Ishii T."/>
            <person name="Shirasu K."/>
            <person name="Hoshino A."/>
            <person name="Arita M."/>
        </authorList>
    </citation>
    <scope>NUCLEOTIDE SEQUENCE</scope>
    <source>
        <strain evidence="2">Hamamatsu line</strain>
    </source>
</reference>
<dbReference type="SUPFAM" id="SSF54160">
    <property type="entry name" value="Chromo domain-like"/>
    <property type="match status" value="1"/>
</dbReference>
<evidence type="ECO:0000259" key="1">
    <source>
        <dbReference type="Pfam" id="PF24626"/>
    </source>
</evidence>